<evidence type="ECO:0000256" key="1">
    <source>
        <dbReference type="ARBA" id="ARBA00022857"/>
    </source>
</evidence>
<sequence length="243" mass="27506">MPLWLIYHPPGTFEDASSKQALTKDVMKIYTGIGLPPFYVVVNFIKLSTEDIWVGGERRTENPFIRIAIEHIAVRIENEDHAYKRTTDAIEKALKPHVADKGYDWEFHVDETERRLWRVNGMIPPPFGSETEQLWATENRPSLKFGPYSRNPEFAALNPFVLPAKAGTVDYLRSRESEISWSSLVTGAFFDWAMRMGFFGFDLPSKTVTLIDGGTSVFTATSLSTIGKALISMLDHADETKNQ</sequence>
<dbReference type="InterPro" id="IPR014347">
    <property type="entry name" value="Tautomerase/MIF_sf"/>
</dbReference>
<protein>
    <recommendedName>
        <fullName evidence="3">Tautomerase cis-CaaD-like domain-containing protein</fullName>
    </recommendedName>
</protein>
<dbReference type="AlphaFoldDB" id="A0A1V6U3Y4"/>
<dbReference type="InterPro" id="IPR051609">
    <property type="entry name" value="NmrA/Isoflavone_reductase-like"/>
</dbReference>
<evidence type="ECO:0000256" key="2">
    <source>
        <dbReference type="ARBA" id="ARBA00023002"/>
    </source>
</evidence>
<dbReference type="Gene3D" id="3.30.429.10">
    <property type="entry name" value="Macrophage Migration Inhibitory Factor"/>
    <property type="match status" value="1"/>
</dbReference>
<dbReference type="Proteomes" id="UP000191342">
    <property type="component" value="Unassembled WGS sequence"/>
</dbReference>
<evidence type="ECO:0000259" key="3">
    <source>
        <dbReference type="Pfam" id="PF14832"/>
    </source>
</evidence>
<comment type="caution">
    <text evidence="4">The sequence shown here is derived from an EMBL/GenBank/DDBJ whole genome shotgun (WGS) entry which is preliminary data.</text>
</comment>
<accession>A0A1V6U3Y4</accession>
<name>A0A1V6U3Y4_9EURO</name>
<proteinExistence type="predicted"/>
<evidence type="ECO:0000313" key="5">
    <source>
        <dbReference type="Proteomes" id="UP000191342"/>
    </source>
</evidence>
<gene>
    <name evidence="4" type="ORF">PENFLA_c001G07494</name>
</gene>
<keyword evidence="2" id="KW-0560">Oxidoreductase</keyword>
<dbReference type="PANTHER" id="PTHR47706">
    <property type="entry name" value="NMRA-LIKE FAMILY PROTEIN"/>
    <property type="match status" value="1"/>
</dbReference>
<keyword evidence="1" id="KW-0521">NADP</keyword>
<dbReference type="InterPro" id="IPR028116">
    <property type="entry name" value="Cis-CaaD-like"/>
</dbReference>
<reference evidence="5" key="1">
    <citation type="journal article" date="2017" name="Nat. Microbiol.">
        <title>Global analysis of biosynthetic gene clusters reveals vast potential of secondary metabolite production in Penicillium species.</title>
        <authorList>
            <person name="Nielsen J.C."/>
            <person name="Grijseels S."/>
            <person name="Prigent S."/>
            <person name="Ji B."/>
            <person name="Dainat J."/>
            <person name="Nielsen K.F."/>
            <person name="Frisvad J.C."/>
            <person name="Workman M."/>
            <person name="Nielsen J."/>
        </authorList>
    </citation>
    <scope>NUCLEOTIDE SEQUENCE [LARGE SCALE GENOMIC DNA]</scope>
    <source>
        <strain evidence="5">IBT 14082</strain>
    </source>
</reference>
<dbReference type="PANTHER" id="PTHR47706:SF10">
    <property type="entry name" value="NMRA-LIKE DOMAIN-CONTAINING PROTEIN"/>
    <property type="match status" value="1"/>
</dbReference>
<evidence type="ECO:0000313" key="4">
    <source>
        <dbReference type="EMBL" id="OQE32819.1"/>
    </source>
</evidence>
<dbReference type="EMBL" id="MLQL01000001">
    <property type="protein sequence ID" value="OQE32819.1"/>
    <property type="molecule type" value="Genomic_DNA"/>
</dbReference>
<keyword evidence="5" id="KW-1185">Reference proteome</keyword>
<feature type="domain" description="Tautomerase cis-CaaD-like" evidence="3">
    <location>
        <begin position="1"/>
        <end position="140"/>
    </location>
</feature>
<dbReference type="Pfam" id="PF14832">
    <property type="entry name" value="Tautomerase_3"/>
    <property type="match status" value="1"/>
</dbReference>
<organism evidence="4 5">
    <name type="scientific">Penicillium flavigenum</name>
    <dbReference type="NCBI Taxonomy" id="254877"/>
    <lineage>
        <taxon>Eukaryota</taxon>
        <taxon>Fungi</taxon>
        <taxon>Dikarya</taxon>
        <taxon>Ascomycota</taxon>
        <taxon>Pezizomycotina</taxon>
        <taxon>Eurotiomycetes</taxon>
        <taxon>Eurotiomycetidae</taxon>
        <taxon>Eurotiales</taxon>
        <taxon>Aspergillaceae</taxon>
        <taxon>Penicillium</taxon>
    </lineage>
</organism>
<dbReference type="GO" id="GO:0016491">
    <property type="term" value="F:oxidoreductase activity"/>
    <property type="evidence" value="ECO:0007669"/>
    <property type="project" value="UniProtKB-KW"/>
</dbReference>
<dbReference type="OrthoDB" id="2129288at2759"/>